<keyword evidence="2" id="KW-1185">Reference proteome</keyword>
<comment type="caution">
    <text evidence="1">The sequence shown here is derived from an EMBL/GenBank/DDBJ whole genome shotgun (WGS) entry which is preliminary data.</text>
</comment>
<evidence type="ECO:0000313" key="2">
    <source>
        <dbReference type="Proteomes" id="UP000823941"/>
    </source>
</evidence>
<protein>
    <submittedName>
        <fullName evidence="1">Uncharacterized protein</fullName>
    </submittedName>
</protein>
<reference evidence="1 2" key="1">
    <citation type="submission" date="2021-06" db="EMBL/GenBank/DDBJ databases">
        <title>A haploid diamondback moth (Plutella xylostella L.) genome assembly resolves 31 chromosomes and identifies a diamide resistance mutation.</title>
        <authorList>
            <person name="Ward C.M."/>
            <person name="Perry K.D."/>
            <person name="Baker G."/>
            <person name="Powis K."/>
            <person name="Heckel D.G."/>
            <person name="Baxter S.W."/>
        </authorList>
    </citation>
    <scope>NUCLEOTIDE SEQUENCE [LARGE SCALE GENOMIC DNA]</scope>
    <source>
        <strain evidence="1 2">LV</strain>
        <tissue evidence="1">Single pupa</tissue>
    </source>
</reference>
<sequence>MTHSVQSLVTVVEVVSGQPCWERCRVAGATQLEPRAPAPVERDRLPGARPTVAALLVFHQLGTLLDVERPCHYTARAMTRSCCTLGINYTN</sequence>
<name>A0ABQ7QFW5_PLUXY</name>
<proteinExistence type="predicted"/>
<accession>A0ABQ7QFW5</accession>
<dbReference type="Proteomes" id="UP000823941">
    <property type="component" value="Chromosome 15"/>
</dbReference>
<dbReference type="EMBL" id="JAHIBW010000015">
    <property type="protein sequence ID" value="KAG7304106.1"/>
    <property type="molecule type" value="Genomic_DNA"/>
</dbReference>
<organism evidence="1 2">
    <name type="scientific">Plutella xylostella</name>
    <name type="common">Diamondback moth</name>
    <name type="synonym">Plutella maculipennis</name>
    <dbReference type="NCBI Taxonomy" id="51655"/>
    <lineage>
        <taxon>Eukaryota</taxon>
        <taxon>Metazoa</taxon>
        <taxon>Ecdysozoa</taxon>
        <taxon>Arthropoda</taxon>
        <taxon>Hexapoda</taxon>
        <taxon>Insecta</taxon>
        <taxon>Pterygota</taxon>
        <taxon>Neoptera</taxon>
        <taxon>Endopterygota</taxon>
        <taxon>Lepidoptera</taxon>
        <taxon>Glossata</taxon>
        <taxon>Ditrysia</taxon>
        <taxon>Yponomeutoidea</taxon>
        <taxon>Plutellidae</taxon>
        <taxon>Plutella</taxon>
    </lineage>
</organism>
<gene>
    <name evidence="1" type="ORF">JYU34_011038</name>
</gene>
<evidence type="ECO:0000313" key="1">
    <source>
        <dbReference type="EMBL" id="KAG7304106.1"/>
    </source>
</evidence>